<dbReference type="OrthoDB" id="273717at2"/>
<evidence type="ECO:0000256" key="1">
    <source>
        <dbReference type="SAM" id="Phobius"/>
    </source>
</evidence>
<proteinExistence type="predicted"/>
<keyword evidence="1" id="KW-0812">Transmembrane</keyword>
<organism evidence="2 3">
    <name type="scientific">Blastopirellula retiformator</name>
    <dbReference type="NCBI Taxonomy" id="2527970"/>
    <lineage>
        <taxon>Bacteria</taxon>
        <taxon>Pseudomonadati</taxon>
        <taxon>Planctomycetota</taxon>
        <taxon>Planctomycetia</taxon>
        <taxon>Pirellulales</taxon>
        <taxon>Pirellulaceae</taxon>
        <taxon>Blastopirellula</taxon>
    </lineage>
</organism>
<keyword evidence="1" id="KW-0472">Membrane</keyword>
<keyword evidence="1" id="KW-1133">Transmembrane helix</keyword>
<protein>
    <recommendedName>
        <fullName evidence="4">Zinc-finger domain-containing protein</fullName>
    </recommendedName>
</protein>
<feature type="transmembrane region" description="Helical" evidence="1">
    <location>
        <begin position="100"/>
        <end position="121"/>
    </location>
</feature>
<dbReference type="RefSeq" id="WP_146433166.1">
    <property type="nucleotide sequence ID" value="NZ_SJPF01000003.1"/>
</dbReference>
<keyword evidence="3" id="KW-1185">Reference proteome</keyword>
<comment type="caution">
    <text evidence="2">The sequence shown here is derived from an EMBL/GenBank/DDBJ whole genome shotgun (WGS) entry which is preliminary data.</text>
</comment>
<dbReference type="AlphaFoldDB" id="A0A5C5V6H3"/>
<sequence>MNSRSNTLRLATCDEVFEILTRAPFPTGDAEVDDSVERHLHCCHDCRRLAEALGPATSQLAETLPAEADQLPQVDGDFWRNAEVNWTNQSVGATPDRSPLLNIAIPVAAVLTALLVAITFWGSQTTPPRGSVPSLANVKLDAQRYLANLSLPAACQPNPGSRSPEMVVQAVATLPSPALADLTCCSKCHHPSTDADSQPAHSSATKSSPAAIAAVTNSCLACHAQ</sequence>
<dbReference type="EMBL" id="SJPF01000003">
    <property type="protein sequence ID" value="TWT33362.1"/>
    <property type="molecule type" value="Genomic_DNA"/>
</dbReference>
<reference evidence="2 3" key="1">
    <citation type="submission" date="2019-02" db="EMBL/GenBank/DDBJ databases">
        <title>Deep-cultivation of Planctomycetes and their phenomic and genomic characterization uncovers novel biology.</title>
        <authorList>
            <person name="Wiegand S."/>
            <person name="Jogler M."/>
            <person name="Boedeker C."/>
            <person name="Pinto D."/>
            <person name="Vollmers J."/>
            <person name="Rivas-Marin E."/>
            <person name="Kohn T."/>
            <person name="Peeters S.H."/>
            <person name="Heuer A."/>
            <person name="Rast P."/>
            <person name="Oberbeckmann S."/>
            <person name="Bunk B."/>
            <person name="Jeske O."/>
            <person name="Meyerdierks A."/>
            <person name="Storesund J.E."/>
            <person name="Kallscheuer N."/>
            <person name="Luecker S."/>
            <person name="Lage O.M."/>
            <person name="Pohl T."/>
            <person name="Merkel B.J."/>
            <person name="Hornburger P."/>
            <person name="Mueller R.-W."/>
            <person name="Bruemmer F."/>
            <person name="Labrenz M."/>
            <person name="Spormann A.M."/>
            <person name="Op Den Camp H."/>
            <person name="Overmann J."/>
            <person name="Amann R."/>
            <person name="Jetten M.S.M."/>
            <person name="Mascher T."/>
            <person name="Medema M.H."/>
            <person name="Devos D.P."/>
            <person name="Kaster A.-K."/>
            <person name="Ovreas L."/>
            <person name="Rohde M."/>
            <person name="Galperin M.Y."/>
            <person name="Jogler C."/>
        </authorList>
    </citation>
    <scope>NUCLEOTIDE SEQUENCE [LARGE SCALE GENOMIC DNA]</scope>
    <source>
        <strain evidence="2 3">Enr8</strain>
    </source>
</reference>
<evidence type="ECO:0008006" key="4">
    <source>
        <dbReference type="Google" id="ProtNLM"/>
    </source>
</evidence>
<gene>
    <name evidence="2" type="ORF">Enr8_31890</name>
</gene>
<accession>A0A5C5V6H3</accession>
<dbReference type="Proteomes" id="UP000318878">
    <property type="component" value="Unassembled WGS sequence"/>
</dbReference>
<evidence type="ECO:0000313" key="3">
    <source>
        <dbReference type="Proteomes" id="UP000318878"/>
    </source>
</evidence>
<name>A0A5C5V6H3_9BACT</name>
<evidence type="ECO:0000313" key="2">
    <source>
        <dbReference type="EMBL" id="TWT33362.1"/>
    </source>
</evidence>